<comment type="caution">
    <text evidence="2">The sequence shown here is derived from an EMBL/GenBank/DDBJ whole genome shotgun (WGS) entry which is preliminary data.</text>
</comment>
<keyword evidence="3" id="KW-1185">Reference proteome</keyword>
<keyword evidence="1" id="KW-0812">Transmembrane</keyword>
<evidence type="ECO:0000313" key="2">
    <source>
        <dbReference type="EMBL" id="MEQ2308539.1"/>
    </source>
</evidence>
<name>A0ABV0ZRP1_9TELE</name>
<accession>A0ABV0ZRP1</accession>
<reference evidence="2 3" key="1">
    <citation type="submission" date="2021-06" db="EMBL/GenBank/DDBJ databases">
        <authorList>
            <person name="Palmer J.M."/>
        </authorList>
    </citation>
    <scope>NUCLEOTIDE SEQUENCE [LARGE SCALE GENOMIC DNA]</scope>
    <source>
        <strain evidence="2 3">AS_MEX2019</strain>
        <tissue evidence="2">Muscle</tissue>
    </source>
</reference>
<protein>
    <submittedName>
        <fullName evidence="2">Uncharacterized protein</fullName>
    </submittedName>
</protein>
<dbReference type="EMBL" id="JAHRIP010069141">
    <property type="protein sequence ID" value="MEQ2308539.1"/>
    <property type="molecule type" value="Genomic_DNA"/>
</dbReference>
<organism evidence="2 3">
    <name type="scientific">Ameca splendens</name>
    <dbReference type="NCBI Taxonomy" id="208324"/>
    <lineage>
        <taxon>Eukaryota</taxon>
        <taxon>Metazoa</taxon>
        <taxon>Chordata</taxon>
        <taxon>Craniata</taxon>
        <taxon>Vertebrata</taxon>
        <taxon>Euteleostomi</taxon>
        <taxon>Actinopterygii</taxon>
        <taxon>Neopterygii</taxon>
        <taxon>Teleostei</taxon>
        <taxon>Neoteleostei</taxon>
        <taxon>Acanthomorphata</taxon>
        <taxon>Ovalentaria</taxon>
        <taxon>Atherinomorphae</taxon>
        <taxon>Cyprinodontiformes</taxon>
        <taxon>Goodeidae</taxon>
        <taxon>Ameca</taxon>
    </lineage>
</organism>
<keyword evidence="1" id="KW-0472">Membrane</keyword>
<evidence type="ECO:0000256" key="1">
    <source>
        <dbReference type="SAM" id="Phobius"/>
    </source>
</evidence>
<feature type="transmembrane region" description="Helical" evidence="1">
    <location>
        <begin position="129"/>
        <end position="151"/>
    </location>
</feature>
<gene>
    <name evidence="2" type="ORF">AMECASPLE_029191</name>
</gene>
<sequence>MKKRDERRLPAGVGYKSCSAASSDWDGVYPFPTCIYNSSPINRLPPPTLPLSCCHRNHQTCLANFTPPHSHHPRLIFCMHVQLPSQKTKSFQASKRVQRKGCKKCKLNAIPLLLPLSEAGSEWVGRIKVVAQLLLCPFFYLIFYPCCFLLHQG</sequence>
<proteinExistence type="predicted"/>
<keyword evidence="1" id="KW-1133">Transmembrane helix</keyword>
<evidence type="ECO:0000313" key="3">
    <source>
        <dbReference type="Proteomes" id="UP001469553"/>
    </source>
</evidence>
<dbReference type="Proteomes" id="UP001469553">
    <property type="component" value="Unassembled WGS sequence"/>
</dbReference>